<feature type="domain" description="Acyltransferase 3" evidence="2">
    <location>
        <begin position="5"/>
        <end position="317"/>
    </location>
</feature>
<dbReference type="RefSeq" id="WP_157426564.1">
    <property type="nucleotide sequence ID" value="NZ_BAAANK010000008.1"/>
</dbReference>
<keyword evidence="1" id="KW-1133">Transmembrane helix</keyword>
<protein>
    <submittedName>
        <fullName evidence="3">Acyltransferase</fullName>
    </submittedName>
</protein>
<feature type="transmembrane region" description="Helical" evidence="1">
    <location>
        <begin position="74"/>
        <end position="96"/>
    </location>
</feature>
<feature type="transmembrane region" description="Helical" evidence="1">
    <location>
        <begin position="220"/>
        <end position="238"/>
    </location>
</feature>
<dbReference type="Proteomes" id="UP001501746">
    <property type="component" value="Unassembled WGS sequence"/>
</dbReference>
<feature type="transmembrane region" description="Helical" evidence="1">
    <location>
        <begin position="194"/>
        <end position="213"/>
    </location>
</feature>
<name>A0ABP4Z9M3_9MICO</name>
<reference evidence="4" key="1">
    <citation type="journal article" date="2019" name="Int. J. Syst. Evol. Microbiol.">
        <title>The Global Catalogue of Microorganisms (GCM) 10K type strain sequencing project: providing services to taxonomists for standard genome sequencing and annotation.</title>
        <authorList>
            <consortium name="The Broad Institute Genomics Platform"/>
            <consortium name="The Broad Institute Genome Sequencing Center for Infectious Disease"/>
            <person name="Wu L."/>
            <person name="Ma J."/>
        </authorList>
    </citation>
    <scope>NUCLEOTIDE SEQUENCE [LARGE SCALE GENOMIC DNA]</scope>
    <source>
        <strain evidence="4">JCM 14323</strain>
    </source>
</reference>
<feature type="transmembrane region" description="Helical" evidence="1">
    <location>
        <begin position="166"/>
        <end position="188"/>
    </location>
</feature>
<dbReference type="EMBL" id="BAAANK010000008">
    <property type="protein sequence ID" value="GAA1840833.1"/>
    <property type="molecule type" value="Genomic_DNA"/>
</dbReference>
<evidence type="ECO:0000256" key="1">
    <source>
        <dbReference type="SAM" id="Phobius"/>
    </source>
</evidence>
<dbReference type="GO" id="GO:0016746">
    <property type="term" value="F:acyltransferase activity"/>
    <property type="evidence" value="ECO:0007669"/>
    <property type="project" value="UniProtKB-KW"/>
</dbReference>
<evidence type="ECO:0000313" key="3">
    <source>
        <dbReference type="EMBL" id="GAA1840833.1"/>
    </source>
</evidence>
<keyword evidence="1" id="KW-0472">Membrane</keyword>
<comment type="caution">
    <text evidence="3">The sequence shown here is derived from an EMBL/GenBank/DDBJ whole genome shotgun (WGS) entry which is preliminary data.</text>
</comment>
<proteinExistence type="predicted"/>
<dbReference type="InterPro" id="IPR050879">
    <property type="entry name" value="Acyltransferase_3"/>
</dbReference>
<feature type="transmembrane region" description="Helical" evidence="1">
    <location>
        <begin position="140"/>
        <end position="159"/>
    </location>
</feature>
<keyword evidence="3" id="KW-0808">Transferase</keyword>
<accession>A0ABP4Z9M3</accession>
<keyword evidence="3" id="KW-0012">Acyltransferase</keyword>
<sequence length="352" mass="38473">MPRLNNFDAMRIAAALAVIVGHGFELTGAGAAPRVLGVPIHVLGVQVFFVMSGFLITTSWLRTPSPLAFFRNRALRIFPGLVVVVLLTVFVLGPLVTTLSVPQYFAEPRTWRYLQNILLWPQFDLPGVFLNVPHPGSVNGSLWTLPVEFACYIAVPVLLAFTRWRFAAVIAFAVAGVLIDQFILNPLIVWGTSLQKGADLFTFFAAGMLVALLGRRVLRLDIAIAALAAQVLIAAAFNPIVSRWALWVTLSYVVLAFCMTSTPYLRRAARFGDLSYGLYIYAFPIQQLTVSAWPGLPFVANLLVVITLTAGAAFASWHLVEKHALRLKARPRSRTIAPLPAEGAAASMDHAH</sequence>
<evidence type="ECO:0000259" key="2">
    <source>
        <dbReference type="Pfam" id="PF01757"/>
    </source>
</evidence>
<dbReference type="PANTHER" id="PTHR23028:SF134">
    <property type="entry name" value="PUTATIVE (AFU_ORTHOLOGUE AFUA_4G08520)-RELATED"/>
    <property type="match status" value="1"/>
</dbReference>
<feature type="transmembrane region" description="Helical" evidence="1">
    <location>
        <begin position="299"/>
        <end position="320"/>
    </location>
</feature>
<organism evidence="3 4">
    <name type="scientific">Agromyces salentinus</name>
    <dbReference type="NCBI Taxonomy" id="269421"/>
    <lineage>
        <taxon>Bacteria</taxon>
        <taxon>Bacillati</taxon>
        <taxon>Actinomycetota</taxon>
        <taxon>Actinomycetes</taxon>
        <taxon>Micrococcales</taxon>
        <taxon>Microbacteriaceae</taxon>
        <taxon>Agromyces</taxon>
    </lineage>
</organism>
<dbReference type="PANTHER" id="PTHR23028">
    <property type="entry name" value="ACETYLTRANSFERASE"/>
    <property type="match status" value="1"/>
</dbReference>
<dbReference type="Pfam" id="PF01757">
    <property type="entry name" value="Acyl_transf_3"/>
    <property type="match status" value="1"/>
</dbReference>
<evidence type="ECO:0000313" key="4">
    <source>
        <dbReference type="Proteomes" id="UP001501746"/>
    </source>
</evidence>
<dbReference type="InterPro" id="IPR002656">
    <property type="entry name" value="Acyl_transf_3_dom"/>
</dbReference>
<gene>
    <name evidence="3" type="ORF">GCM10009750_28670</name>
</gene>
<keyword evidence="1" id="KW-0812">Transmembrane</keyword>
<keyword evidence="4" id="KW-1185">Reference proteome</keyword>
<feature type="transmembrane region" description="Helical" evidence="1">
    <location>
        <begin position="41"/>
        <end position="62"/>
    </location>
</feature>